<dbReference type="RefSeq" id="WP_092984854.1">
    <property type="nucleotide sequence ID" value="NZ_FNFY01000004.1"/>
</dbReference>
<feature type="domain" description="DnaB/C C-terminal" evidence="3">
    <location>
        <begin position="122"/>
        <end position="181"/>
    </location>
</feature>
<dbReference type="InterPro" id="IPR036388">
    <property type="entry name" value="WH-like_DNA-bd_sf"/>
</dbReference>
<dbReference type="InterPro" id="IPR006343">
    <property type="entry name" value="DnaB/C_C"/>
</dbReference>
<organism evidence="5 6">
    <name type="scientific">Lacicoccus qingdaonensis</name>
    <dbReference type="NCBI Taxonomy" id="576118"/>
    <lineage>
        <taxon>Bacteria</taxon>
        <taxon>Bacillati</taxon>
        <taxon>Bacillota</taxon>
        <taxon>Bacilli</taxon>
        <taxon>Bacillales</taxon>
        <taxon>Salinicoccaceae</taxon>
        <taxon>Lacicoccus</taxon>
    </lineage>
</organism>
<dbReference type="PANTHER" id="PTHR37293">
    <property type="entry name" value="PHAGE REPLICATION PROTEIN-RELATED"/>
    <property type="match status" value="1"/>
</dbReference>
<dbReference type="PANTHER" id="PTHR37293:SF6">
    <property type="entry name" value="DNA REPLICATION PROTEIN DNAD"/>
    <property type="match status" value="1"/>
</dbReference>
<reference evidence="6" key="1">
    <citation type="submission" date="2016-10" db="EMBL/GenBank/DDBJ databases">
        <authorList>
            <person name="Varghese N."/>
            <person name="Submissions S."/>
        </authorList>
    </citation>
    <scope>NUCLEOTIDE SEQUENCE [LARGE SCALE GENOMIC DNA]</scope>
    <source>
        <strain evidence="6">CGMCC 1.8895</strain>
    </source>
</reference>
<name>A0A1G9CIZ8_9BACL</name>
<dbReference type="Gene3D" id="1.10.10.630">
    <property type="entry name" value="DnaD domain-like"/>
    <property type="match status" value="1"/>
</dbReference>
<dbReference type="OrthoDB" id="9770238at2"/>
<feature type="domain" description="DnaD N-terminal" evidence="4">
    <location>
        <begin position="14"/>
        <end position="111"/>
    </location>
</feature>
<dbReference type="InterPro" id="IPR034829">
    <property type="entry name" value="DnaD-like_sf"/>
</dbReference>
<dbReference type="InterPro" id="IPR053843">
    <property type="entry name" value="DnaD_N"/>
</dbReference>
<evidence type="ECO:0000256" key="2">
    <source>
        <dbReference type="SAM" id="MobiDB-lite"/>
    </source>
</evidence>
<dbReference type="STRING" id="576118.SAMN05216216_10485"/>
<dbReference type="Proteomes" id="UP000199008">
    <property type="component" value="Unassembled WGS sequence"/>
</dbReference>
<gene>
    <name evidence="5" type="ORF">SAMN05216216_10485</name>
</gene>
<evidence type="ECO:0000256" key="1">
    <source>
        <dbReference type="ARBA" id="ARBA00093462"/>
    </source>
</evidence>
<dbReference type="EMBL" id="FNFY01000004">
    <property type="protein sequence ID" value="SDK51619.1"/>
    <property type="molecule type" value="Genomic_DNA"/>
</dbReference>
<evidence type="ECO:0000259" key="4">
    <source>
        <dbReference type="Pfam" id="PF21984"/>
    </source>
</evidence>
<evidence type="ECO:0000313" key="6">
    <source>
        <dbReference type="Proteomes" id="UP000199008"/>
    </source>
</evidence>
<dbReference type="Pfam" id="PF07261">
    <property type="entry name" value="DnaB_2"/>
    <property type="match status" value="1"/>
</dbReference>
<dbReference type="AlphaFoldDB" id="A0A1G9CIZ8"/>
<feature type="region of interest" description="Disordered" evidence="2">
    <location>
        <begin position="183"/>
        <end position="205"/>
    </location>
</feature>
<keyword evidence="6" id="KW-1185">Reference proteome</keyword>
<evidence type="ECO:0000313" key="5">
    <source>
        <dbReference type="EMBL" id="SDK51619.1"/>
    </source>
</evidence>
<dbReference type="SUPFAM" id="SSF158499">
    <property type="entry name" value="DnaD domain-like"/>
    <property type="match status" value="1"/>
</dbReference>
<dbReference type="NCBIfam" id="TIGR01446">
    <property type="entry name" value="DnaD_dom"/>
    <property type="match status" value="1"/>
</dbReference>
<dbReference type="Gene3D" id="1.10.10.10">
    <property type="entry name" value="Winged helix-like DNA-binding domain superfamily/Winged helix DNA-binding domain"/>
    <property type="match status" value="1"/>
</dbReference>
<dbReference type="InterPro" id="IPR053162">
    <property type="entry name" value="DnaD"/>
</dbReference>
<accession>A0A1G9CIZ8</accession>
<proteinExistence type="inferred from homology"/>
<comment type="similarity">
    <text evidence="1">Belongs to the DnaB/DnaD family.</text>
</comment>
<evidence type="ECO:0000259" key="3">
    <source>
        <dbReference type="Pfam" id="PF07261"/>
    </source>
</evidence>
<sequence>MIDKYIRNITVPVNKILFDHYSELDLDESELIILIKLMQHHNDTQPLPDITKLIKGTTLTTKSINMIIQQLLTKEFIKIYNETDGQQHVELLSVEPTYKKLEAFLSPEQQQAADASQIQELFSFIENLYGRALSPNEFQRMNSWLDDSGYSVDMIKESVNLAYKNQITSLQYVERILNNLNHTPLEPKKERPPIRNWLKGESLDD</sequence>
<dbReference type="Pfam" id="PF21984">
    <property type="entry name" value="DnaD_N"/>
    <property type="match status" value="1"/>
</dbReference>
<protein>
    <submittedName>
        <fullName evidence="5">DNA replication protein DnaD</fullName>
    </submittedName>
</protein>